<keyword evidence="3" id="KW-0732">Signal</keyword>
<evidence type="ECO:0000259" key="4">
    <source>
        <dbReference type="Pfam" id="PF11545"/>
    </source>
</evidence>
<name>A0A9D2R8S7_9FIRM</name>
<feature type="compositionally biased region" description="Low complexity" evidence="1">
    <location>
        <begin position="234"/>
        <end position="255"/>
    </location>
</feature>
<feature type="domain" description="Cell surface protein Shp haem-binding" evidence="4">
    <location>
        <begin position="34"/>
        <end position="180"/>
    </location>
</feature>
<evidence type="ECO:0000313" key="5">
    <source>
        <dbReference type="EMBL" id="HJD40573.1"/>
    </source>
</evidence>
<accession>A0A9D2R8S7</accession>
<evidence type="ECO:0000256" key="3">
    <source>
        <dbReference type="SAM" id="SignalP"/>
    </source>
</evidence>
<sequence length="374" mass="38419">MKTEKIMKKFSAGILLALFIIAGIPAVPVQAAAGTVYTCAVHPSYRHPVTGEIEDSGGEASYATGQGMVDGAVYPTGILELTDSGEYYLTIRMSLMDYTANHSFWVQNVGDSGWSTPALGVTGSGTDNNGATSDICIQVPSENCVIRAAMYVEPMGRDVIFYIYPSDFVTGNNTDMNATIVTEASGSSTGSQSTGAAQDLGTSSQNTDNSASGNGTSSSGNGNTVTPSASSLPSGNTGAGSTSGADSGSTEGETGNSESTDNENTEDASGATGVQVLENTIEDPADSAQETETPSTEDTELDSAQGLSLSTAREAQAEDQVSEASGSTTAGSQILVLIISITVSGLLLIGAAAAVIYYFRRNWRRWGGGEDDDE</sequence>
<organism evidence="5 6">
    <name type="scientific">Candidatus Blautia stercoripullorum</name>
    <dbReference type="NCBI Taxonomy" id="2838502"/>
    <lineage>
        <taxon>Bacteria</taxon>
        <taxon>Bacillati</taxon>
        <taxon>Bacillota</taxon>
        <taxon>Clostridia</taxon>
        <taxon>Lachnospirales</taxon>
        <taxon>Lachnospiraceae</taxon>
        <taxon>Blautia</taxon>
    </lineage>
</organism>
<dbReference type="Proteomes" id="UP000823850">
    <property type="component" value="Unassembled WGS sequence"/>
</dbReference>
<keyword evidence="2" id="KW-0812">Transmembrane</keyword>
<dbReference type="GO" id="GO:0020037">
    <property type="term" value="F:heme binding"/>
    <property type="evidence" value="ECO:0007669"/>
    <property type="project" value="InterPro"/>
</dbReference>
<dbReference type="Pfam" id="PF11545">
    <property type="entry name" value="HemeBinding_Shp"/>
    <property type="match status" value="1"/>
</dbReference>
<protein>
    <recommendedName>
        <fullName evidence="4">Cell surface protein Shp haem-binding domain-containing protein</fullName>
    </recommendedName>
</protein>
<evidence type="ECO:0000256" key="1">
    <source>
        <dbReference type="SAM" id="MobiDB-lite"/>
    </source>
</evidence>
<reference evidence="5" key="2">
    <citation type="submission" date="2021-04" db="EMBL/GenBank/DDBJ databases">
        <authorList>
            <person name="Gilroy R."/>
        </authorList>
    </citation>
    <scope>NUCLEOTIDE SEQUENCE</scope>
    <source>
        <strain evidence="5">ChiW19-6364</strain>
    </source>
</reference>
<feature type="compositionally biased region" description="Low complexity" evidence="1">
    <location>
        <begin position="184"/>
        <end position="198"/>
    </location>
</feature>
<evidence type="ECO:0000313" key="6">
    <source>
        <dbReference type="Proteomes" id="UP000823850"/>
    </source>
</evidence>
<feature type="chain" id="PRO_5039044156" description="Cell surface protein Shp haem-binding domain-containing protein" evidence="3">
    <location>
        <begin position="32"/>
        <end position="374"/>
    </location>
</feature>
<evidence type="ECO:0000256" key="2">
    <source>
        <dbReference type="SAM" id="Phobius"/>
    </source>
</evidence>
<gene>
    <name evidence="5" type="ORF">H9913_11160</name>
</gene>
<dbReference type="InterPro" id="IPR037250">
    <property type="entry name" value="NEAT_dom_sf"/>
</dbReference>
<dbReference type="AlphaFoldDB" id="A0A9D2R8S7"/>
<dbReference type="InterPro" id="IPR020985">
    <property type="entry name" value="Cell_surface_Shp_haem-bd"/>
</dbReference>
<feature type="region of interest" description="Disordered" evidence="1">
    <location>
        <begin position="184"/>
        <end position="270"/>
    </location>
</feature>
<dbReference type="Gene3D" id="2.60.40.1850">
    <property type="match status" value="1"/>
</dbReference>
<comment type="caution">
    <text evidence="5">The sequence shown here is derived from an EMBL/GenBank/DDBJ whole genome shotgun (WGS) entry which is preliminary data.</text>
</comment>
<keyword evidence="2" id="KW-1133">Transmembrane helix</keyword>
<dbReference type="EMBL" id="DWUX01000197">
    <property type="protein sequence ID" value="HJD40573.1"/>
    <property type="molecule type" value="Genomic_DNA"/>
</dbReference>
<reference evidence="5" key="1">
    <citation type="journal article" date="2021" name="PeerJ">
        <title>Extensive microbial diversity within the chicken gut microbiome revealed by metagenomics and culture.</title>
        <authorList>
            <person name="Gilroy R."/>
            <person name="Ravi A."/>
            <person name="Getino M."/>
            <person name="Pursley I."/>
            <person name="Horton D.L."/>
            <person name="Alikhan N.F."/>
            <person name="Baker D."/>
            <person name="Gharbi K."/>
            <person name="Hall N."/>
            <person name="Watson M."/>
            <person name="Adriaenssens E.M."/>
            <person name="Foster-Nyarko E."/>
            <person name="Jarju S."/>
            <person name="Secka A."/>
            <person name="Antonio M."/>
            <person name="Oren A."/>
            <person name="Chaudhuri R.R."/>
            <person name="La Ragione R."/>
            <person name="Hildebrand F."/>
            <person name="Pallen M.J."/>
        </authorList>
    </citation>
    <scope>NUCLEOTIDE SEQUENCE</scope>
    <source>
        <strain evidence="5">ChiW19-6364</strain>
    </source>
</reference>
<keyword evidence="2" id="KW-0472">Membrane</keyword>
<proteinExistence type="predicted"/>
<feature type="signal peptide" evidence="3">
    <location>
        <begin position="1"/>
        <end position="31"/>
    </location>
</feature>
<feature type="compositionally biased region" description="Low complexity" evidence="1">
    <location>
        <begin position="206"/>
        <end position="226"/>
    </location>
</feature>
<feature type="region of interest" description="Disordered" evidence="1">
    <location>
        <begin position="282"/>
        <end position="328"/>
    </location>
</feature>
<feature type="transmembrane region" description="Helical" evidence="2">
    <location>
        <begin position="334"/>
        <end position="359"/>
    </location>
</feature>